<comment type="caution">
    <text evidence="2">The sequence shown here is derived from an EMBL/GenBank/DDBJ whole genome shotgun (WGS) entry which is preliminary data.</text>
</comment>
<gene>
    <name evidence="2" type="ORF">FG486_07950</name>
</gene>
<dbReference type="Proteomes" id="UP000589292">
    <property type="component" value="Unassembled WGS sequence"/>
</dbReference>
<keyword evidence="3" id="KW-1185">Reference proteome</keyword>
<feature type="signal peptide" evidence="1">
    <location>
        <begin position="1"/>
        <end position="15"/>
    </location>
</feature>
<evidence type="ECO:0000313" key="2">
    <source>
        <dbReference type="EMBL" id="MBA1374268.1"/>
    </source>
</evidence>
<accession>A0A7V8RD75</accession>
<name>A0A7V8RD75_9SPHN</name>
<keyword evidence="1" id="KW-0732">Signal</keyword>
<proteinExistence type="predicted"/>
<sequence length="103" mass="10900">MIALLALAALQPALATPPPANEIVVIAERMSRIKLRLSRKKGVLKSCRVRASSGDPVVDGYACEAIGACMAEGATKRGPLADCATDKVLAFYMDRKRGPEASE</sequence>
<feature type="chain" id="PRO_5030976135" evidence="1">
    <location>
        <begin position="16"/>
        <end position="103"/>
    </location>
</feature>
<protein>
    <submittedName>
        <fullName evidence="2">Uncharacterized protein</fullName>
    </submittedName>
</protein>
<organism evidence="2 3">
    <name type="scientific">Sphingomonas ursincola</name>
    <dbReference type="NCBI Taxonomy" id="56361"/>
    <lineage>
        <taxon>Bacteria</taxon>
        <taxon>Pseudomonadati</taxon>
        <taxon>Pseudomonadota</taxon>
        <taxon>Alphaproteobacteria</taxon>
        <taxon>Sphingomonadales</taxon>
        <taxon>Sphingomonadaceae</taxon>
        <taxon>Sphingomonas</taxon>
    </lineage>
</organism>
<evidence type="ECO:0000313" key="3">
    <source>
        <dbReference type="Proteomes" id="UP000589292"/>
    </source>
</evidence>
<dbReference type="RefSeq" id="WP_066281353.1">
    <property type="nucleotide sequence ID" value="NZ_BAAAGB010000001.1"/>
</dbReference>
<reference evidence="2 3" key="1">
    <citation type="journal article" date="1994" name="Int. J. Syst. Bacteriol.">
        <title>Phylogenetic positions of novel aerobic, bacteriochlorophyll a-containing bacteria and description of Roseococcus thiosulfatophilus gen. nov., sp. nov., Erythromicrobium ramosum gen. nov., sp. nov., and Erythrobacter litoralis sp. nov.</title>
        <authorList>
            <person name="Yurkov V."/>
            <person name="Stackebrandt E."/>
            <person name="Holmes A."/>
            <person name="Fuerst J.A."/>
            <person name="Hugenholtz P."/>
            <person name="Golecki J."/>
            <person name="Gad'on N."/>
            <person name="Gorlenko V.M."/>
            <person name="Kompantseva E.I."/>
            <person name="Drews G."/>
        </authorList>
    </citation>
    <scope>NUCLEOTIDE SEQUENCE [LARGE SCALE GENOMIC DNA]</scope>
    <source>
        <strain evidence="2 3">KR-99</strain>
    </source>
</reference>
<dbReference type="AlphaFoldDB" id="A0A7V8RD75"/>
<dbReference type="EMBL" id="VDES01000002">
    <property type="protein sequence ID" value="MBA1374268.1"/>
    <property type="molecule type" value="Genomic_DNA"/>
</dbReference>
<evidence type="ECO:0000256" key="1">
    <source>
        <dbReference type="SAM" id="SignalP"/>
    </source>
</evidence>